<organism evidence="2 3">
    <name type="scientific">Diaporthe helianthi</name>
    <dbReference type="NCBI Taxonomy" id="158607"/>
    <lineage>
        <taxon>Eukaryota</taxon>
        <taxon>Fungi</taxon>
        <taxon>Dikarya</taxon>
        <taxon>Ascomycota</taxon>
        <taxon>Pezizomycotina</taxon>
        <taxon>Sordariomycetes</taxon>
        <taxon>Sordariomycetidae</taxon>
        <taxon>Diaporthales</taxon>
        <taxon>Diaporthaceae</taxon>
        <taxon>Diaporthe</taxon>
    </lineage>
</organism>
<evidence type="ECO:0000313" key="2">
    <source>
        <dbReference type="EMBL" id="POS76892.1"/>
    </source>
</evidence>
<feature type="compositionally biased region" description="Polar residues" evidence="1">
    <location>
        <begin position="45"/>
        <end position="61"/>
    </location>
</feature>
<protein>
    <submittedName>
        <fullName evidence="2">Uncharacterized protein</fullName>
    </submittedName>
</protein>
<keyword evidence="3" id="KW-1185">Reference proteome</keyword>
<comment type="caution">
    <text evidence="2">The sequence shown here is derived from an EMBL/GenBank/DDBJ whole genome shotgun (WGS) entry which is preliminary data.</text>
</comment>
<name>A0A2P5I305_DIAHE</name>
<dbReference type="OrthoDB" id="10412269at2759"/>
<proteinExistence type="predicted"/>
<dbReference type="Proteomes" id="UP000094444">
    <property type="component" value="Unassembled WGS sequence"/>
</dbReference>
<feature type="compositionally biased region" description="Polar residues" evidence="1">
    <location>
        <begin position="77"/>
        <end position="94"/>
    </location>
</feature>
<reference evidence="2" key="1">
    <citation type="submission" date="2017-09" db="EMBL/GenBank/DDBJ databases">
        <title>Polyketide synthases of a Diaporthe helianthi virulent isolate.</title>
        <authorList>
            <person name="Baroncelli R."/>
        </authorList>
    </citation>
    <scope>NUCLEOTIDE SEQUENCE [LARGE SCALE GENOMIC DNA]</scope>
    <source>
        <strain evidence="2">7/96</strain>
    </source>
</reference>
<evidence type="ECO:0000313" key="3">
    <source>
        <dbReference type="Proteomes" id="UP000094444"/>
    </source>
</evidence>
<dbReference type="AlphaFoldDB" id="A0A2P5I305"/>
<dbReference type="InParanoid" id="A0A2P5I305"/>
<sequence length="129" mass="13373">MANGASPKSSDEGTTHLRGGSAGSSSHTSESSDGDAGQPVIPRSWTPTQAGSGADQWSLQQHPWDILGIPRSAFTMPVSSRPSPVLGQSAQATQALAPAQGSAPQPVIEARNAQVGIFEPTTYDPFRFT</sequence>
<dbReference type="EMBL" id="MAVT02000322">
    <property type="protein sequence ID" value="POS76892.1"/>
    <property type="molecule type" value="Genomic_DNA"/>
</dbReference>
<feature type="region of interest" description="Disordered" evidence="1">
    <location>
        <begin position="77"/>
        <end position="107"/>
    </location>
</feature>
<gene>
    <name evidence="2" type="ORF">DHEL01_v204710</name>
</gene>
<accession>A0A2P5I305</accession>
<feature type="region of interest" description="Disordered" evidence="1">
    <location>
        <begin position="1"/>
        <end position="63"/>
    </location>
</feature>
<evidence type="ECO:0000256" key="1">
    <source>
        <dbReference type="SAM" id="MobiDB-lite"/>
    </source>
</evidence>